<sequence>MINAIAFFDKGGQRVESYEAQESDGLEESTVELAENEEVFGVYGVKDSSDHFTSFGFITKMKHSTEKPSPAKMVSDLSSPLQLSALQSSVKLLKVHKIAEVSPRSNSVMRLGDSF</sequence>
<dbReference type="AlphaFoldDB" id="A0A7S3HZY1"/>
<reference evidence="1" key="1">
    <citation type="submission" date="2021-01" db="EMBL/GenBank/DDBJ databases">
        <authorList>
            <person name="Corre E."/>
            <person name="Pelletier E."/>
            <person name="Niang G."/>
            <person name="Scheremetjew M."/>
            <person name="Finn R."/>
            <person name="Kale V."/>
            <person name="Holt S."/>
            <person name="Cochrane G."/>
            <person name="Meng A."/>
            <person name="Brown T."/>
            <person name="Cohen L."/>
        </authorList>
    </citation>
    <scope>NUCLEOTIDE SEQUENCE</scope>
    <source>
        <strain evidence="1">Fehren 1</strain>
    </source>
</reference>
<protein>
    <submittedName>
        <fullName evidence="1">Uncharacterized protein</fullName>
    </submittedName>
</protein>
<proteinExistence type="predicted"/>
<dbReference type="EMBL" id="HBIE01015595">
    <property type="protein sequence ID" value="CAE0309918.1"/>
    <property type="molecule type" value="Transcribed_RNA"/>
</dbReference>
<accession>A0A7S3HZY1</accession>
<gene>
    <name evidence="1" type="ORF">FEHR0123_LOCUS4834</name>
</gene>
<evidence type="ECO:0000313" key="1">
    <source>
        <dbReference type="EMBL" id="CAE0309918.1"/>
    </source>
</evidence>
<organism evidence="1">
    <name type="scientific">Favella ehrenbergii</name>
    <dbReference type="NCBI Taxonomy" id="182087"/>
    <lineage>
        <taxon>Eukaryota</taxon>
        <taxon>Sar</taxon>
        <taxon>Alveolata</taxon>
        <taxon>Ciliophora</taxon>
        <taxon>Intramacronucleata</taxon>
        <taxon>Spirotrichea</taxon>
        <taxon>Choreotrichia</taxon>
        <taxon>Tintinnida</taxon>
        <taxon>Xystonellidae</taxon>
        <taxon>Favella</taxon>
    </lineage>
</organism>
<name>A0A7S3HZY1_9SPIT</name>